<dbReference type="RefSeq" id="WP_323281205.1">
    <property type="nucleotide sequence ID" value="NZ_JAYGGQ010000026.1"/>
</dbReference>
<evidence type="ECO:0000259" key="3">
    <source>
        <dbReference type="SMART" id="SM00858"/>
    </source>
</evidence>
<keyword evidence="2" id="KW-0812">Transmembrane</keyword>
<gene>
    <name evidence="4" type="ORF">SPF06_21460</name>
</gene>
<evidence type="ECO:0000313" key="5">
    <source>
        <dbReference type="Proteomes" id="UP001304769"/>
    </source>
</evidence>
<accession>A0ABU5TC74</accession>
<dbReference type="CDD" id="cd11614">
    <property type="entry name" value="SAF_CpaB_FlgA_like"/>
    <property type="match status" value="1"/>
</dbReference>
<dbReference type="SMART" id="SM00858">
    <property type="entry name" value="SAF"/>
    <property type="match status" value="1"/>
</dbReference>
<evidence type="ECO:0000256" key="1">
    <source>
        <dbReference type="SAM" id="MobiDB-lite"/>
    </source>
</evidence>
<reference evidence="4 5" key="1">
    <citation type="submission" date="2023-12" db="EMBL/GenBank/DDBJ databases">
        <title>Sinomonas terricola sp. nov, isolated from litchi orchard soil in Guangdong, PR China.</title>
        <authorList>
            <person name="Jiaxin W."/>
            <person name="Yang Z."/>
            <person name="Honghui Z."/>
        </authorList>
    </citation>
    <scope>NUCLEOTIDE SEQUENCE [LARGE SCALE GENOMIC DNA]</scope>
    <source>
        <strain evidence="4 5">JGH33</strain>
    </source>
</reference>
<feature type="region of interest" description="Disordered" evidence="1">
    <location>
        <begin position="1"/>
        <end position="26"/>
    </location>
</feature>
<dbReference type="Pfam" id="PF08666">
    <property type="entry name" value="SAF"/>
    <property type="match status" value="1"/>
</dbReference>
<feature type="transmembrane region" description="Helical" evidence="2">
    <location>
        <begin position="31"/>
        <end position="50"/>
    </location>
</feature>
<proteinExistence type="predicted"/>
<evidence type="ECO:0000313" key="4">
    <source>
        <dbReference type="EMBL" id="MEA5457293.1"/>
    </source>
</evidence>
<organism evidence="4 5">
    <name type="scientific">Sinomonas terricola</name>
    <dbReference type="NCBI Taxonomy" id="3110330"/>
    <lineage>
        <taxon>Bacteria</taxon>
        <taxon>Bacillati</taxon>
        <taxon>Actinomycetota</taxon>
        <taxon>Actinomycetes</taxon>
        <taxon>Micrococcales</taxon>
        <taxon>Micrococcaceae</taxon>
        <taxon>Sinomonas</taxon>
    </lineage>
</organism>
<keyword evidence="2" id="KW-1133">Transmembrane helix</keyword>
<dbReference type="EMBL" id="JAYGGQ010000026">
    <property type="protein sequence ID" value="MEA5457293.1"/>
    <property type="molecule type" value="Genomic_DNA"/>
</dbReference>
<protein>
    <submittedName>
        <fullName evidence="4">SAF domain-containing protein</fullName>
    </submittedName>
</protein>
<name>A0ABU5TC74_9MICC</name>
<feature type="domain" description="SAF" evidence="3">
    <location>
        <begin position="57"/>
        <end position="120"/>
    </location>
</feature>
<keyword evidence="2" id="KW-0472">Membrane</keyword>
<sequence length="219" mass="22224">MTTTTESAPGKKAERPKKAASPTRSKARPPVIAAGIVLVVVFALLFVWILNAQTHTRQVFTAAGDLPRGHVITTSDLATVDIPEGQPIKSVATTDQGALVGKTVVKDVVGGAIIAPEQVSGGSGLSDSQSIVGLNLTASQIPSYPLAAGDRVRLIGTPGNGQDVPAKDPDAISATVVSTSPSADRNTTLVAVQVPRTQAALLAARAATGRVALILDGGN</sequence>
<dbReference type="InterPro" id="IPR013974">
    <property type="entry name" value="SAF"/>
</dbReference>
<comment type="caution">
    <text evidence="4">The sequence shown here is derived from an EMBL/GenBank/DDBJ whole genome shotgun (WGS) entry which is preliminary data.</text>
</comment>
<evidence type="ECO:0000256" key="2">
    <source>
        <dbReference type="SAM" id="Phobius"/>
    </source>
</evidence>
<keyword evidence="5" id="KW-1185">Reference proteome</keyword>
<dbReference type="Proteomes" id="UP001304769">
    <property type="component" value="Unassembled WGS sequence"/>
</dbReference>